<keyword evidence="1" id="KW-0560">Oxidoreductase</keyword>
<dbReference type="Pfam" id="PF13738">
    <property type="entry name" value="Pyr_redox_3"/>
    <property type="match status" value="1"/>
</dbReference>
<keyword evidence="3" id="KW-1185">Reference proteome</keyword>
<dbReference type="OrthoDB" id="9808049at2"/>
<dbReference type="PANTHER" id="PTHR43539">
    <property type="entry name" value="FLAVIN-BINDING MONOOXYGENASE-LIKE PROTEIN (AFU_ORTHOLOGUE AFUA_4G09220)"/>
    <property type="match status" value="1"/>
</dbReference>
<dbReference type="PROSITE" id="PS51257">
    <property type="entry name" value="PROKAR_LIPOPROTEIN"/>
    <property type="match status" value="1"/>
</dbReference>
<evidence type="ECO:0000256" key="1">
    <source>
        <dbReference type="ARBA" id="ARBA00023002"/>
    </source>
</evidence>
<dbReference type="RefSeq" id="WP_108432674.1">
    <property type="nucleotide sequence ID" value="NZ_CP026947.1"/>
</dbReference>
<evidence type="ECO:0000313" key="2">
    <source>
        <dbReference type="EMBL" id="PWC00843.1"/>
    </source>
</evidence>
<dbReference type="SUPFAM" id="SSF51905">
    <property type="entry name" value="FAD/NAD(P)-binding domain"/>
    <property type="match status" value="2"/>
</dbReference>
<gene>
    <name evidence="2" type="ORF">DF222_10545</name>
</gene>
<sequence length="331" mass="36338">MRHEVIIIGGGQAGLACAFYLRRAGVQAVILDNQIAPGGSWRHVWDDLVLFSDASFSSLPGKQMPEKDRPLHPADVVEYFEDYEKRYGFDVHRPVQVYDVREGEDAPLIVSTDQGEMRADHVIMATGIQSSPCVPDFPGSFTGLTWHTANYPGKELFAGQKVAVLGAGNSGAQIAAELSENSEVYWFVRDEPNFMPDDITGDDLFTTSRARALAILRGDSELPPAVSEFGDIVMTDVVRTARDAGRLQWREAFDSLNELEELGVEHLIWATGFRPALTPVRALLDSPYEPSVDKLHLVGYGDWTGPGSATIAGVGVFARRLARVIAEDYGR</sequence>
<accession>A0A2U1T4C9</accession>
<dbReference type="PRINTS" id="PR00368">
    <property type="entry name" value="FADPNR"/>
</dbReference>
<organism evidence="2 3">
    <name type="scientific">Corynebacterium yudongzhengii</name>
    <dbReference type="NCBI Taxonomy" id="2080740"/>
    <lineage>
        <taxon>Bacteria</taxon>
        <taxon>Bacillati</taxon>
        <taxon>Actinomycetota</taxon>
        <taxon>Actinomycetes</taxon>
        <taxon>Mycobacteriales</taxon>
        <taxon>Corynebacteriaceae</taxon>
        <taxon>Corynebacterium</taxon>
    </lineage>
</organism>
<dbReference type="GO" id="GO:0050660">
    <property type="term" value="F:flavin adenine dinucleotide binding"/>
    <property type="evidence" value="ECO:0007669"/>
    <property type="project" value="TreeGrafter"/>
</dbReference>
<dbReference type="Gene3D" id="3.50.50.60">
    <property type="entry name" value="FAD/NAD(P)-binding domain"/>
    <property type="match status" value="1"/>
</dbReference>
<dbReference type="AlphaFoldDB" id="A0A2U1T4C9"/>
<dbReference type="GO" id="GO:0004497">
    <property type="term" value="F:monooxygenase activity"/>
    <property type="evidence" value="ECO:0007669"/>
    <property type="project" value="TreeGrafter"/>
</dbReference>
<dbReference type="KEGG" id="cyz:C3B44_11360"/>
<dbReference type="InterPro" id="IPR036188">
    <property type="entry name" value="FAD/NAD-bd_sf"/>
</dbReference>
<protein>
    <submittedName>
        <fullName evidence="2">Pyridine nucleotide-disulfide oxidoreductase</fullName>
    </submittedName>
</protein>
<dbReference type="Proteomes" id="UP000244989">
    <property type="component" value="Unassembled WGS sequence"/>
</dbReference>
<proteinExistence type="predicted"/>
<reference evidence="3" key="1">
    <citation type="submission" date="2018-04" db="EMBL/GenBank/DDBJ databases">
        <authorList>
            <person name="Liu S."/>
            <person name="Wang Z."/>
            <person name="Li J."/>
        </authorList>
    </citation>
    <scope>NUCLEOTIDE SEQUENCE [LARGE SCALE GENOMIC DNA]</scope>
    <source>
        <strain evidence="3">2189</strain>
    </source>
</reference>
<comment type="caution">
    <text evidence="2">The sequence shown here is derived from an EMBL/GenBank/DDBJ whole genome shotgun (WGS) entry which is preliminary data.</text>
</comment>
<name>A0A2U1T4C9_9CORY</name>
<dbReference type="InterPro" id="IPR050982">
    <property type="entry name" value="Auxin_biosynth/cation_transpt"/>
</dbReference>
<dbReference type="PRINTS" id="PR00469">
    <property type="entry name" value="PNDRDTASEII"/>
</dbReference>
<evidence type="ECO:0000313" key="3">
    <source>
        <dbReference type="Proteomes" id="UP000244989"/>
    </source>
</evidence>
<dbReference type="PANTHER" id="PTHR43539:SF78">
    <property type="entry name" value="FLAVIN-CONTAINING MONOOXYGENASE"/>
    <property type="match status" value="1"/>
</dbReference>
<dbReference type="EMBL" id="QEEZ01000028">
    <property type="protein sequence ID" value="PWC00843.1"/>
    <property type="molecule type" value="Genomic_DNA"/>
</dbReference>